<feature type="non-terminal residue" evidence="1">
    <location>
        <position position="1"/>
    </location>
</feature>
<name>A0A2J5A1J4_9ENTR</name>
<evidence type="ECO:0000313" key="1">
    <source>
        <dbReference type="EMBL" id="PLM69108.1"/>
    </source>
</evidence>
<reference evidence="1 2" key="1">
    <citation type="submission" date="2017-11" db="EMBL/GenBank/DDBJ databases">
        <authorList>
            <person name="Han C.G."/>
        </authorList>
    </citation>
    <scope>NUCLEOTIDE SEQUENCE [LARGE SCALE GENOMIC DNA]</scope>
    <source>
        <strain evidence="1 2">A2</strain>
    </source>
</reference>
<dbReference type="AlphaFoldDB" id="A0A2J5A1J4"/>
<protein>
    <submittedName>
        <fullName evidence="1">Uncharacterized protein</fullName>
    </submittedName>
</protein>
<organism evidence="1 2">
    <name type="scientific">Klebsiella michiganensis</name>
    <dbReference type="NCBI Taxonomy" id="1134687"/>
    <lineage>
        <taxon>Bacteria</taxon>
        <taxon>Pseudomonadati</taxon>
        <taxon>Pseudomonadota</taxon>
        <taxon>Gammaproteobacteria</taxon>
        <taxon>Enterobacterales</taxon>
        <taxon>Enterobacteriaceae</taxon>
        <taxon>Klebsiella/Raoultella group</taxon>
        <taxon>Klebsiella</taxon>
    </lineage>
</organism>
<comment type="caution">
    <text evidence="1">The sequence shown here is derived from an EMBL/GenBank/DDBJ whole genome shotgun (WGS) entry which is preliminary data.</text>
</comment>
<gene>
    <name evidence="1" type="ORF">CWM85_01365</name>
</gene>
<dbReference type="EMBL" id="PIET01000007">
    <property type="protein sequence ID" value="PLM69108.1"/>
    <property type="molecule type" value="Genomic_DNA"/>
</dbReference>
<evidence type="ECO:0000313" key="2">
    <source>
        <dbReference type="Proteomes" id="UP000234661"/>
    </source>
</evidence>
<accession>A0A2J5A1J4</accession>
<dbReference type="Proteomes" id="UP000234661">
    <property type="component" value="Unassembled WGS sequence"/>
</dbReference>
<reference evidence="1 2" key="2">
    <citation type="submission" date="2018-01" db="EMBL/GenBank/DDBJ databases">
        <title>Genomic study of Klebsiella pneumoniae.</title>
        <authorList>
            <person name="Yang Y."/>
            <person name="Bicalho R."/>
        </authorList>
    </citation>
    <scope>NUCLEOTIDE SEQUENCE [LARGE SCALE GENOMIC DNA]</scope>
    <source>
        <strain evidence="1 2">A2</strain>
    </source>
</reference>
<sequence>VKIYANSFILYRLKSIFMYTEKPITEAMIADKKHIVLRLNKAQKTTSTAYQKENTAAYLFIFLERKKYIFELILKLYGADKYKERALPIKIKDNNPKTKEVPIDTTTPSRSSLILKGEYNRPLKNISGQKTNQLQSISPGHTLFQNDTDFKPL</sequence>
<proteinExistence type="predicted"/>